<reference evidence="2 3" key="1">
    <citation type="submission" date="2022-10" db="EMBL/GenBank/DDBJ databases">
        <title>WGS assembly of Paspalum vaginatum 540-79.</title>
        <authorList>
            <person name="Sun G."/>
            <person name="Wase N."/>
            <person name="Shu S."/>
            <person name="Jenkins J."/>
            <person name="Zhou B."/>
            <person name="Torres-Rodriguez J."/>
            <person name="Chen C."/>
            <person name="Sandor L."/>
            <person name="Plott C."/>
            <person name="Yoshinga Y."/>
            <person name="Daum C."/>
            <person name="Qi P."/>
            <person name="Barry K."/>
            <person name="Lipzen A."/>
            <person name="Berry L."/>
            <person name="Pedersen C."/>
            <person name="Gottilla T."/>
            <person name="Foltz A."/>
            <person name="Yu H."/>
            <person name="O'Malley R."/>
            <person name="Zhang C."/>
            <person name="Devos K."/>
            <person name="Sigmon B."/>
            <person name="Yu B."/>
            <person name="Obata T."/>
            <person name="Schmutz J."/>
            <person name="Schnable J."/>
        </authorList>
    </citation>
    <scope>NUCLEOTIDE SEQUENCE [LARGE SCALE GENOMIC DNA]</scope>
    <source>
        <strain evidence="3">cv. 540-79</strain>
    </source>
</reference>
<evidence type="ECO:0000313" key="3">
    <source>
        <dbReference type="Proteomes" id="UP001164776"/>
    </source>
</evidence>
<accession>A0A9W7XAX1</accession>
<comment type="caution">
    <text evidence="2">The sequence shown here is derived from an EMBL/GenBank/DDBJ whole genome shotgun (WGS) entry which is preliminary data.</text>
</comment>
<dbReference type="AlphaFoldDB" id="A0A9W7XAX1"/>
<gene>
    <name evidence="2" type="ORF">BS78_K302600</name>
</gene>
<dbReference type="PANTHER" id="PTHR33994:SF36">
    <property type="entry name" value="LATE EMBRYOGENESIS ABUNDANT PROTEIN LEA-2 SUBGROUP DOMAIN-CONTAINING PROTEIN"/>
    <property type="match status" value="1"/>
</dbReference>
<keyword evidence="1" id="KW-0472">Membrane</keyword>
<keyword evidence="1" id="KW-1133">Transmembrane helix</keyword>
<dbReference type="EMBL" id="MU629842">
    <property type="protein sequence ID" value="KAJ1254969.1"/>
    <property type="molecule type" value="Genomic_DNA"/>
</dbReference>
<name>A0A9W7XAX1_9POAL</name>
<evidence type="ECO:0000313" key="2">
    <source>
        <dbReference type="EMBL" id="KAJ1254969.1"/>
    </source>
</evidence>
<dbReference type="Proteomes" id="UP001164776">
    <property type="component" value="Unassembled WGS sequence"/>
</dbReference>
<evidence type="ECO:0008006" key="4">
    <source>
        <dbReference type="Google" id="ProtNLM"/>
    </source>
</evidence>
<protein>
    <recommendedName>
        <fullName evidence="4">Late embryogenesis abundant protein LEA-2 subgroup domain-containing protein</fullName>
    </recommendedName>
</protein>
<organism evidence="2 3">
    <name type="scientific">Paspalum vaginatum</name>
    <name type="common">seashore paspalum</name>
    <dbReference type="NCBI Taxonomy" id="158149"/>
    <lineage>
        <taxon>Eukaryota</taxon>
        <taxon>Viridiplantae</taxon>
        <taxon>Streptophyta</taxon>
        <taxon>Embryophyta</taxon>
        <taxon>Tracheophyta</taxon>
        <taxon>Spermatophyta</taxon>
        <taxon>Magnoliopsida</taxon>
        <taxon>Liliopsida</taxon>
        <taxon>Poales</taxon>
        <taxon>Poaceae</taxon>
        <taxon>PACMAD clade</taxon>
        <taxon>Panicoideae</taxon>
        <taxon>Andropogonodae</taxon>
        <taxon>Paspaleae</taxon>
        <taxon>Paspalinae</taxon>
        <taxon>Paspalum</taxon>
    </lineage>
</organism>
<proteinExistence type="predicted"/>
<evidence type="ECO:0000256" key="1">
    <source>
        <dbReference type="SAM" id="Phobius"/>
    </source>
</evidence>
<feature type="transmembrane region" description="Helical" evidence="1">
    <location>
        <begin position="28"/>
        <end position="51"/>
    </location>
</feature>
<dbReference type="OrthoDB" id="663126at2759"/>
<keyword evidence="3" id="KW-1185">Reference proteome</keyword>
<dbReference type="PANTHER" id="PTHR33994">
    <property type="entry name" value="OS04G0515000 PROTEIN"/>
    <property type="match status" value="1"/>
</dbReference>
<keyword evidence="1" id="KW-0812">Transmembrane</keyword>
<sequence length="222" mass="24498">MMMNSFHEGHADTKKKLPHIRKRERDTLLVELLSMISFIAFGILLPVYFFLYDMPPEFSIQRLAAIRGFDSDDTPAAPGTGTGSVSISTAFNVTMHASNRRATGRCYRDGGEALVSYDGFTIATARLPGFCVPGKGAREIEFLAAADGVGLPEHVRDRMALEQRVGATLLDVEVKLFRSDDGSDRPMWIWCGLRMSDGTPRPPNVAPCTVLGLQNWFSVDLK</sequence>